<dbReference type="InterPro" id="IPR051393">
    <property type="entry name" value="ABC_transporter_permease"/>
</dbReference>
<proteinExistence type="inferred from homology"/>
<organism evidence="9 10">
    <name type="scientific">Rarobacter incanus</name>
    <dbReference type="NCBI Taxonomy" id="153494"/>
    <lineage>
        <taxon>Bacteria</taxon>
        <taxon>Bacillati</taxon>
        <taxon>Actinomycetota</taxon>
        <taxon>Actinomycetes</taxon>
        <taxon>Micrococcales</taxon>
        <taxon>Rarobacteraceae</taxon>
        <taxon>Rarobacter</taxon>
    </lineage>
</organism>
<dbReference type="EMBL" id="VFNV01000001">
    <property type="protein sequence ID" value="TQK76516.1"/>
    <property type="molecule type" value="Genomic_DNA"/>
</dbReference>
<keyword evidence="6 7" id="KW-0472">Membrane</keyword>
<comment type="caution">
    <text evidence="9">The sequence shown here is derived from an EMBL/GenBank/DDBJ whole genome shotgun (WGS) entry which is preliminary data.</text>
</comment>
<evidence type="ECO:0000256" key="5">
    <source>
        <dbReference type="ARBA" id="ARBA00022989"/>
    </source>
</evidence>
<evidence type="ECO:0000256" key="4">
    <source>
        <dbReference type="ARBA" id="ARBA00022692"/>
    </source>
</evidence>
<dbReference type="PANTHER" id="PTHR30193:SF37">
    <property type="entry name" value="INNER MEMBRANE ABC TRANSPORTER PERMEASE PROTEIN YCJO"/>
    <property type="match status" value="1"/>
</dbReference>
<dbReference type="CDD" id="cd06261">
    <property type="entry name" value="TM_PBP2"/>
    <property type="match status" value="1"/>
</dbReference>
<dbReference type="Pfam" id="PF00528">
    <property type="entry name" value="BPD_transp_1"/>
    <property type="match status" value="1"/>
</dbReference>
<evidence type="ECO:0000256" key="3">
    <source>
        <dbReference type="ARBA" id="ARBA00022475"/>
    </source>
</evidence>
<name>A0A542SPH4_9MICO</name>
<keyword evidence="3" id="KW-1003">Cell membrane</keyword>
<reference evidence="9 10" key="1">
    <citation type="submission" date="2019-06" db="EMBL/GenBank/DDBJ databases">
        <title>Sequencing the genomes of 1000 actinobacteria strains.</title>
        <authorList>
            <person name="Klenk H.-P."/>
        </authorList>
    </citation>
    <scope>NUCLEOTIDE SEQUENCE [LARGE SCALE GENOMIC DNA]</scope>
    <source>
        <strain evidence="9 10">DSM 10596</strain>
    </source>
</reference>
<dbReference type="OrthoDB" id="145927at2"/>
<feature type="domain" description="ABC transmembrane type-1" evidence="8">
    <location>
        <begin position="77"/>
        <end position="295"/>
    </location>
</feature>
<gene>
    <name evidence="9" type="ORF">FB389_1192</name>
</gene>
<dbReference type="GO" id="GO:0055085">
    <property type="term" value="P:transmembrane transport"/>
    <property type="evidence" value="ECO:0007669"/>
    <property type="project" value="InterPro"/>
</dbReference>
<dbReference type="PANTHER" id="PTHR30193">
    <property type="entry name" value="ABC TRANSPORTER PERMEASE PROTEIN"/>
    <property type="match status" value="1"/>
</dbReference>
<dbReference type="Proteomes" id="UP000316181">
    <property type="component" value="Unassembled WGS sequence"/>
</dbReference>
<feature type="transmembrane region" description="Helical" evidence="7">
    <location>
        <begin position="210"/>
        <end position="232"/>
    </location>
</feature>
<keyword evidence="5 7" id="KW-1133">Transmembrane helix</keyword>
<feature type="transmembrane region" description="Helical" evidence="7">
    <location>
        <begin position="81"/>
        <end position="102"/>
    </location>
</feature>
<feature type="transmembrane region" description="Helical" evidence="7">
    <location>
        <begin position="21"/>
        <end position="42"/>
    </location>
</feature>
<accession>A0A542SPH4</accession>
<dbReference type="InterPro" id="IPR035906">
    <property type="entry name" value="MetI-like_sf"/>
</dbReference>
<comment type="similarity">
    <text evidence="7">Belongs to the binding-protein-dependent transport system permease family.</text>
</comment>
<dbReference type="Gene3D" id="1.10.3720.10">
    <property type="entry name" value="MetI-like"/>
    <property type="match status" value="1"/>
</dbReference>
<keyword evidence="2 7" id="KW-0813">Transport</keyword>
<evidence type="ECO:0000313" key="10">
    <source>
        <dbReference type="Proteomes" id="UP000316181"/>
    </source>
</evidence>
<dbReference type="RefSeq" id="WP_142111828.1">
    <property type="nucleotide sequence ID" value="NZ_BAAATB010000002.1"/>
</dbReference>
<comment type="subcellular location">
    <subcellularLocation>
        <location evidence="1 7">Cell membrane</location>
        <topology evidence="1 7">Multi-pass membrane protein</topology>
    </subcellularLocation>
</comment>
<feature type="transmembrane region" description="Helical" evidence="7">
    <location>
        <begin position="161"/>
        <end position="189"/>
    </location>
</feature>
<keyword evidence="10" id="KW-1185">Reference proteome</keyword>
<dbReference type="InterPro" id="IPR000515">
    <property type="entry name" value="MetI-like"/>
</dbReference>
<evidence type="ECO:0000256" key="2">
    <source>
        <dbReference type="ARBA" id="ARBA00022448"/>
    </source>
</evidence>
<evidence type="ECO:0000259" key="8">
    <source>
        <dbReference type="PROSITE" id="PS50928"/>
    </source>
</evidence>
<evidence type="ECO:0000313" key="9">
    <source>
        <dbReference type="EMBL" id="TQK76516.1"/>
    </source>
</evidence>
<feature type="transmembrane region" description="Helical" evidence="7">
    <location>
        <begin position="276"/>
        <end position="299"/>
    </location>
</feature>
<dbReference type="SUPFAM" id="SSF161098">
    <property type="entry name" value="MetI-like"/>
    <property type="match status" value="1"/>
</dbReference>
<sequence length="306" mass="33328">MAASSSFPFPSRHPVRTSFSVGAIVLIVFAFVPAIAVVVVSFTNLKGLPNLPVDWIGIENYARYFGPARRSDNINALTNTLVFATLATVFQIGIGLAVAILLNRPLKGRNFYRSIVFMPTVLGVTVTALIWSLMFNTSGGPIQSILNAFGTESAFFGDDNIALYLVVFCQVWMQLGVTVIIFLSGLQAIPSDLYEVAGIDGANSWQRFRYVTIPMLAPSITANVLLGIVNAMQSYQLTYVLTGQSNKATQLLSLQVYEQAFGNAQGRQMPGATQGYAAAISMIQFVLVGAITFATLWYLRRREAKL</sequence>
<evidence type="ECO:0000256" key="6">
    <source>
        <dbReference type="ARBA" id="ARBA00023136"/>
    </source>
</evidence>
<protein>
    <submittedName>
        <fullName evidence="9">Carbohydrate ABC transporter membrane protein 1 (CUT1 family)</fullName>
    </submittedName>
</protein>
<evidence type="ECO:0000256" key="1">
    <source>
        <dbReference type="ARBA" id="ARBA00004651"/>
    </source>
</evidence>
<dbReference type="AlphaFoldDB" id="A0A542SPH4"/>
<feature type="transmembrane region" description="Helical" evidence="7">
    <location>
        <begin position="114"/>
        <end position="134"/>
    </location>
</feature>
<dbReference type="PROSITE" id="PS50928">
    <property type="entry name" value="ABC_TM1"/>
    <property type="match status" value="1"/>
</dbReference>
<dbReference type="GO" id="GO:0005886">
    <property type="term" value="C:plasma membrane"/>
    <property type="evidence" value="ECO:0007669"/>
    <property type="project" value="UniProtKB-SubCell"/>
</dbReference>
<evidence type="ECO:0000256" key="7">
    <source>
        <dbReference type="RuleBase" id="RU363032"/>
    </source>
</evidence>
<keyword evidence="4 7" id="KW-0812">Transmembrane</keyword>